<dbReference type="EMBL" id="JAIQCV010000006">
    <property type="protein sequence ID" value="KAH1091349.1"/>
    <property type="molecule type" value="Genomic_DNA"/>
</dbReference>
<gene>
    <name evidence="1" type="ORF">J1N35_018606</name>
</gene>
<feature type="non-terminal residue" evidence="1">
    <location>
        <position position="59"/>
    </location>
</feature>
<evidence type="ECO:0000313" key="1">
    <source>
        <dbReference type="EMBL" id="KAH1091349.1"/>
    </source>
</evidence>
<comment type="caution">
    <text evidence="1">The sequence shown here is derived from an EMBL/GenBank/DDBJ whole genome shotgun (WGS) entry which is preliminary data.</text>
</comment>
<dbReference type="Proteomes" id="UP000828251">
    <property type="component" value="Unassembled WGS sequence"/>
</dbReference>
<evidence type="ECO:0000313" key="2">
    <source>
        <dbReference type="Proteomes" id="UP000828251"/>
    </source>
</evidence>
<reference evidence="1 2" key="1">
    <citation type="journal article" date="2021" name="Plant Biotechnol. J.">
        <title>Multi-omics assisted identification of the key and species-specific regulatory components of drought-tolerant mechanisms in Gossypium stocksii.</title>
        <authorList>
            <person name="Yu D."/>
            <person name="Ke L."/>
            <person name="Zhang D."/>
            <person name="Wu Y."/>
            <person name="Sun Y."/>
            <person name="Mei J."/>
            <person name="Sun J."/>
            <person name="Sun Y."/>
        </authorList>
    </citation>
    <scope>NUCLEOTIDE SEQUENCE [LARGE SCALE GENOMIC DNA]</scope>
    <source>
        <strain evidence="2">cv. E1</strain>
        <tissue evidence="1">Leaf</tissue>
    </source>
</reference>
<keyword evidence="2" id="KW-1185">Reference proteome</keyword>
<proteinExistence type="predicted"/>
<accession>A0A9D3VPG2</accession>
<name>A0A9D3VPG2_9ROSI</name>
<sequence length="59" mass="6938">MDNITAVPPLSTKTMTEHDREIYNIINEITRFDNEEEDVPLSLLKMSMHYKMSARKTTH</sequence>
<dbReference type="AlphaFoldDB" id="A0A9D3VPG2"/>
<organism evidence="1 2">
    <name type="scientific">Gossypium stocksii</name>
    <dbReference type="NCBI Taxonomy" id="47602"/>
    <lineage>
        <taxon>Eukaryota</taxon>
        <taxon>Viridiplantae</taxon>
        <taxon>Streptophyta</taxon>
        <taxon>Embryophyta</taxon>
        <taxon>Tracheophyta</taxon>
        <taxon>Spermatophyta</taxon>
        <taxon>Magnoliopsida</taxon>
        <taxon>eudicotyledons</taxon>
        <taxon>Gunneridae</taxon>
        <taxon>Pentapetalae</taxon>
        <taxon>rosids</taxon>
        <taxon>malvids</taxon>
        <taxon>Malvales</taxon>
        <taxon>Malvaceae</taxon>
        <taxon>Malvoideae</taxon>
        <taxon>Gossypium</taxon>
    </lineage>
</organism>
<protein>
    <submittedName>
        <fullName evidence="1">Uncharacterized protein</fullName>
    </submittedName>
</protein>